<dbReference type="Proteomes" id="UP000092444">
    <property type="component" value="Unassembled WGS sequence"/>
</dbReference>
<evidence type="ECO:0000313" key="2">
    <source>
        <dbReference type="Proteomes" id="UP000092444"/>
    </source>
</evidence>
<reference evidence="1" key="1">
    <citation type="submission" date="2020-05" db="UniProtKB">
        <authorList>
            <consortium name="EnsemblMetazoa"/>
        </authorList>
    </citation>
    <scope>IDENTIFICATION</scope>
    <source>
        <strain evidence="1">Yale</strain>
    </source>
</reference>
<sequence length="68" mass="7955">MSMQVRIYECTLHIKTALHTDIPSGYYERVGNVYLGSKNNMNKNLNMRTRNGISETAKNCREWQSKMK</sequence>
<protein>
    <submittedName>
        <fullName evidence="1">Uncharacterized protein</fullName>
    </submittedName>
</protein>
<accession>A0A1B0G0Q8</accession>
<evidence type="ECO:0000313" key="1">
    <source>
        <dbReference type="EnsemblMetazoa" id="GMOY006835-PA"/>
    </source>
</evidence>
<dbReference type="EnsemblMetazoa" id="GMOY006835-RA">
    <property type="protein sequence ID" value="GMOY006835-PA"/>
    <property type="gene ID" value="GMOY006835"/>
</dbReference>
<dbReference type="EMBL" id="CCAG010000990">
    <property type="status" value="NOT_ANNOTATED_CDS"/>
    <property type="molecule type" value="Genomic_DNA"/>
</dbReference>
<organism evidence="1 2">
    <name type="scientific">Glossina morsitans morsitans</name>
    <name type="common">Savannah tsetse fly</name>
    <dbReference type="NCBI Taxonomy" id="37546"/>
    <lineage>
        <taxon>Eukaryota</taxon>
        <taxon>Metazoa</taxon>
        <taxon>Ecdysozoa</taxon>
        <taxon>Arthropoda</taxon>
        <taxon>Hexapoda</taxon>
        <taxon>Insecta</taxon>
        <taxon>Pterygota</taxon>
        <taxon>Neoptera</taxon>
        <taxon>Endopterygota</taxon>
        <taxon>Diptera</taxon>
        <taxon>Brachycera</taxon>
        <taxon>Muscomorpha</taxon>
        <taxon>Hippoboscoidea</taxon>
        <taxon>Glossinidae</taxon>
        <taxon>Glossina</taxon>
    </lineage>
</organism>
<name>A0A1B0G0Q8_GLOMM</name>
<dbReference type="AlphaFoldDB" id="A0A1B0G0Q8"/>
<dbReference type="VEuPathDB" id="VectorBase:GMOY006835"/>
<proteinExistence type="predicted"/>
<keyword evidence="2" id="KW-1185">Reference proteome</keyword>